<dbReference type="RefSeq" id="WP_118591000.1">
    <property type="nucleotide sequence ID" value="NZ_JBGKEX010000003.1"/>
</dbReference>
<dbReference type="Pfam" id="PF13242">
    <property type="entry name" value="Hydrolase_like"/>
    <property type="match status" value="1"/>
</dbReference>
<evidence type="ECO:0000313" key="6">
    <source>
        <dbReference type="Proteomes" id="UP000284465"/>
    </source>
</evidence>
<keyword evidence="3 5" id="KW-0378">Hydrolase</keyword>
<dbReference type="GO" id="GO:0016791">
    <property type="term" value="F:phosphatase activity"/>
    <property type="evidence" value="ECO:0007669"/>
    <property type="project" value="InterPro"/>
</dbReference>
<feature type="domain" description="Nucleotidyl transferase" evidence="4">
    <location>
        <begin position="3"/>
        <end position="231"/>
    </location>
</feature>
<dbReference type="Gene3D" id="3.90.550.10">
    <property type="entry name" value="Spore Coat Polysaccharide Biosynthesis Protein SpsA, Chain A"/>
    <property type="match status" value="1"/>
</dbReference>
<comment type="caution">
    <text evidence="5">The sequence shown here is derived from an EMBL/GenBank/DDBJ whole genome shotgun (WGS) entry which is preliminary data.</text>
</comment>
<proteinExistence type="predicted"/>
<dbReference type="NCBIfam" id="TIGR01662">
    <property type="entry name" value="HAD-SF-IIIA"/>
    <property type="match status" value="1"/>
</dbReference>
<dbReference type="Gene3D" id="3.40.50.1000">
    <property type="entry name" value="HAD superfamily/HAD-like"/>
    <property type="match status" value="1"/>
</dbReference>
<gene>
    <name evidence="5" type="ORF">DW927_07780</name>
</gene>
<dbReference type="GO" id="GO:0046872">
    <property type="term" value="F:metal ion binding"/>
    <property type="evidence" value="ECO:0007669"/>
    <property type="project" value="UniProtKB-KW"/>
</dbReference>
<dbReference type="InterPro" id="IPR023214">
    <property type="entry name" value="HAD_sf"/>
</dbReference>
<dbReference type="Proteomes" id="UP000284465">
    <property type="component" value="Unassembled WGS sequence"/>
</dbReference>
<dbReference type="SUPFAM" id="SSF56784">
    <property type="entry name" value="HAD-like"/>
    <property type="match status" value="1"/>
</dbReference>
<dbReference type="CDD" id="cd04181">
    <property type="entry name" value="NTP_transferase"/>
    <property type="match status" value="1"/>
</dbReference>
<dbReference type="InterPro" id="IPR006549">
    <property type="entry name" value="HAD-SF_hydro_IIIA"/>
</dbReference>
<protein>
    <submittedName>
        <fullName evidence="5">HAD-IIIA family hydrolase</fullName>
    </submittedName>
</protein>
<dbReference type="InterPro" id="IPR006543">
    <property type="entry name" value="Histidinol-phos"/>
</dbReference>
<reference evidence="5 6" key="1">
    <citation type="submission" date="2018-08" db="EMBL/GenBank/DDBJ databases">
        <title>A genome reference for cultivated species of the human gut microbiota.</title>
        <authorList>
            <person name="Zou Y."/>
            <person name="Xue W."/>
            <person name="Luo G."/>
        </authorList>
    </citation>
    <scope>NUCLEOTIDE SEQUENCE [LARGE SCALE GENOMIC DNA]</scope>
    <source>
        <strain evidence="5 6">AM43-11</strain>
    </source>
</reference>
<accession>A0A413SJG8</accession>
<sequence length="422" mass="47786">MKIVIMAGGKGTRIAQVNATVPKPMIPIEGKPILEYQIETLKNQGYTDIILIVGHMGNVIQEYFGDGAEFGVQISYIIEEQPLGTAGALYFLKDEIKDDFLLLNGDIIFDVNIQKFLEYHCKQGTVATILTHPNSHPYDSGIIIADEKKRVINWLHKEDERLWYKNRVNAGLHMLSPRIFDLFTEVKKCDLDRDILKPLIKDRELSVYDSPEYIKDMGTPDRYYAVIEDIKSGKVSAKNLKNKQKAIFLDRDGTINKYVGFLTDINEFELLDGVADAIQMINESGYLAIVVTNQPVIARGEVSVGELQEIHNKMETLLGQSGAYIDDIFYCPHHPHKGYEGERPEYKIECECRKPKPGMLFAAAEKYNIDLRESWMIGDGENDIEAGRNAGCKVCSVGNVEIENVPRYDSLLECIKTVLEKR</sequence>
<dbReference type="PANTHER" id="PTHR22572">
    <property type="entry name" value="SUGAR-1-PHOSPHATE GUANYL TRANSFERASE"/>
    <property type="match status" value="1"/>
</dbReference>
<evidence type="ECO:0000256" key="3">
    <source>
        <dbReference type="ARBA" id="ARBA00022801"/>
    </source>
</evidence>
<dbReference type="InterPro" id="IPR029044">
    <property type="entry name" value="Nucleotide-diphossugar_trans"/>
</dbReference>
<name>A0A413SJG8_9FIRM</name>
<evidence type="ECO:0000259" key="4">
    <source>
        <dbReference type="Pfam" id="PF00483"/>
    </source>
</evidence>
<keyword evidence="2" id="KW-0479">Metal-binding</keyword>
<dbReference type="InterPro" id="IPR050486">
    <property type="entry name" value="Mannose-1P_guanyltransferase"/>
</dbReference>
<dbReference type="InterPro" id="IPR036412">
    <property type="entry name" value="HAD-like_sf"/>
</dbReference>
<evidence type="ECO:0000313" key="5">
    <source>
        <dbReference type="EMBL" id="RHA67617.1"/>
    </source>
</evidence>
<dbReference type="AlphaFoldDB" id="A0A413SJG8"/>
<dbReference type="NCBIfam" id="TIGR01656">
    <property type="entry name" value="Histidinol-ppas"/>
    <property type="match status" value="1"/>
</dbReference>
<keyword evidence="1" id="KW-0963">Cytoplasm</keyword>
<dbReference type="Pfam" id="PF00483">
    <property type="entry name" value="NTP_transferase"/>
    <property type="match status" value="1"/>
</dbReference>
<dbReference type="EMBL" id="QSFP01000007">
    <property type="protein sequence ID" value="RHA67617.1"/>
    <property type="molecule type" value="Genomic_DNA"/>
</dbReference>
<organism evidence="5 6">
    <name type="scientific">Roseburia intestinalis</name>
    <dbReference type="NCBI Taxonomy" id="166486"/>
    <lineage>
        <taxon>Bacteria</taxon>
        <taxon>Bacillati</taxon>
        <taxon>Bacillota</taxon>
        <taxon>Clostridia</taxon>
        <taxon>Lachnospirales</taxon>
        <taxon>Lachnospiraceae</taxon>
        <taxon>Roseburia</taxon>
    </lineage>
</organism>
<evidence type="ECO:0000256" key="2">
    <source>
        <dbReference type="ARBA" id="ARBA00022723"/>
    </source>
</evidence>
<evidence type="ECO:0000256" key="1">
    <source>
        <dbReference type="ARBA" id="ARBA00022490"/>
    </source>
</evidence>
<dbReference type="InterPro" id="IPR005835">
    <property type="entry name" value="NTP_transferase_dom"/>
</dbReference>
<dbReference type="CDD" id="cd07503">
    <property type="entry name" value="HAD_HisB-N"/>
    <property type="match status" value="1"/>
</dbReference>
<dbReference type="SUPFAM" id="SSF53448">
    <property type="entry name" value="Nucleotide-diphospho-sugar transferases"/>
    <property type="match status" value="1"/>
</dbReference>